<accession>A0ABT2T1A8</accession>
<feature type="domain" description="HMA" evidence="1">
    <location>
        <begin position="5"/>
        <end position="64"/>
    </location>
</feature>
<evidence type="ECO:0000313" key="3">
    <source>
        <dbReference type="Proteomes" id="UP001652432"/>
    </source>
</evidence>
<dbReference type="Proteomes" id="UP001652432">
    <property type="component" value="Unassembled WGS sequence"/>
</dbReference>
<dbReference type="InterPro" id="IPR006121">
    <property type="entry name" value="HMA_dom"/>
</dbReference>
<evidence type="ECO:0000313" key="2">
    <source>
        <dbReference type="EMBL" id="MCU6744033.1"/>
    </source>
</evidence>
<dbReference type="EMBL" id="JAOQKJ010000004">
    <property type="protein sequence ID" value="MCU6744033.1"/>
    <property type="molecule type" value="Genomic_DNA"/>
</dbReference>
<reference evidence="2 3" key="1">
    <citation type="journal article" date="2021" name="ISME Commun">
        <title>Automated analysis of genomic sequences facilitates high-throughput and comprehensive description of bacteria.</title>
        <authorList>
            <person name="Hitch T.C.A."/>
        </authorList>
    </citation>
    <scope>NUCLEOTIDE SEQUENCE [LARGE SCALE GENOMIC DNA]</scope>
    <source>
        <strain evidence="2 3">Sanger_18</strain>
    </source>
</reference>
<protein>
    <submittedName>
        <fullName evidence="2">ATPase P</fullName>
    </submittedName>
</protein>
<dbReference type="SUPFAM" id="SSF55008">
    <property type="entry name" value="HMA, heavy metal-associated domain"/>
    <property type="match status" value="1"/>
</dbReference>
<proteinExistence type="predicted"/>
<dbReference type="Pfam" id="PF00403">
    <property type="entry name" value="HMA"/>
    <property type="match status" value="1"/>
</dbReference>
<organism evidence="2 3">
    <name type="scientific">Suilimivivens aceti</name>
    <dbReference type="NCBI Taxonomy" id="2981774"/>
    <lineage>
        <taxon>Bacteria</taxon>
        <taxon>Bacillati</taxon>
        <taxon>Bacillota</taxon>
        <taxon>Clostridia</taxon>
        <taxon>Lachnospirales</taxon>
        <taxon>Lachnospiraceae</taxon>
        <taxon>Suilimivivens</taxon>
    </lineage>
</organism>
<dbReference type="Gene3D" id="3.30.70.100">
    <property type="match status" value="1"/>
</dbReference>
<dbReference type="CDD" id="cd00371">
    <property type="entry name" value="HMA"/>
    <property type="match status" value="1"/>
</dbReference>
<gene>
    <name evidence="2" type="ORF">OCV77_05910</name>
</gene>
<keyword evidence="3" id="KW-1185">Reference proteome</keyword>
<dbReference type="InterPro" id="IPR036163">
    <property type="entry name" value="HMA_dom_sf"/>
</dbReference>
<comment type="caution">
    <text evidence="2">The sequence shown here is derived from an EMBL/GenBank/DDBJ whole genome shotgun (WGS) entry which is preliminary data.</text>
</comment>
<dbReference type="RefSeq" id="WP_262574026.1">
    <property type="nucleotide sequence ID" value="NZ_JAOQKJ010000004.1"/>
</dbReference>
<sequence length="84" mass="9259">MIKTTLKIDGMACSMCEAHMNDLIRKVAKVKKVTSSAKAGETVVISEEELDIPLLGKEIEGIGYRLLSDSSEPYEKKGLFHFGK</sequence>
<name>A0ABT2T1A8_9FIRM</name>
<evidence type="ECO:0000259" key="1">
    <source>
        <dbReference type="Pfam" id="PF00403"/>
    </source>
</evidence>